<name>A0ABR4LW61_9EURO</name>
<feature type="chain" id="PRO_5046656425" evidence="2">
    <location>
        <begin position="18"/>
        <end position="335"/>
    </location>
</feature>
<evidence type="ECO:0000256" key="2">
    <source>
        <dbReference type="SAM" id="SignalP"/>
    </source>
</evidence>
<protein>
    <submittedName>
        <fullName evidence="3">Uncharacterized protein</fullName>
    </submittedName>
</protein>
<keyword evidence="4" id="KW-1185">Reference proteome</keyword>
<sequence length="335" mass="34277">MKASVIAALTWAACTMASPIGLNARELTGGEDCTCELETVTLTIPAPTGTIGGPTAIPPVTNTDTVIELPTETATETATETGTETAPPTSTPTPSDCEDGHCHGTGHLVQDLGPQANHLLTVTGADGESFLVNVSEDVYDILEGRVSLSDSIGEVIGDAASIGDLVADLGPIIDCILTIVGEDSHTLLVQLAPDVADLLRGTTVTLGLDSIANPVGQVVKSLGLNLKRDVKHNLFNVKGLNGENIVVDLAGDVGNILHHLHLSGNVGTVIDTAIDVTQLLQRLGPDTEDLLVVLGSETGALLIRLSPEVSDAVSDVLPKVGAPLGNVVAVTAGNL</sequence>
<feature type="signal peptide" evidence="2">
    <location>
        <begin position="1"/>
        <end position="17"/>
    </location>
</feature>
<evidence type="ECO:0000313" key="4">
    <source>
        <dbReference type="Proteomes" id="UP001610432"/>
    </source>
</evidence>
<dbReference type="RefSeq" id="XP_070887616.1">
    <property type="nucleotide sequence ID" value="XM_071035065.1"/>
</dbReference>
<evidence type="ECO:0000256" key="1">
    <source>
        <dbReference type="SAM" id="MobiDB-lite"/>
    </source>
</evidence>
<accession>A0ABR4LW61</accession>
<evidence type="ECO:0000313" key="3">
    <source>
        <dbReference type="EMBL" id="KAL2868637.1"/>
    </source>
</evidence>
<feature type="region of interest" description="Disordered" evidence="1">
    <location>
        <begin position="74"/>
        <end position="102"/>
    </location>
</feature>
<dbReference type="GeneID" id="98150137"/>
<organism evidence="3 4">
    <name type="scientific">Aspergillus lucknowensis</name>
    <dbReference type="NCBI Taxonomy" id="176173"/>
    <lineage>
        <taxon>Eukaryota</taxon>
        <taxon>Fungi</taxon>
        <taxon>Dikarya</taxon>
        <taxon>Ascomycota</taxon>
        <taxon>Pezizomycotina</taxon>
        <taxon>Eurotiomycetes</taxon>
        <taxon>Eurotiomycetidae</taxon>
        <taxon>Eurotiales</taxon>
        <taxon>Aspergillaceae</taxon>
        <taxon>Aspergillus</taxon>
        <taxon>Aspergillus subgen. Nidulantes</taxon>
    </lineage>
</organism>
<dbReference type="Proteomes" id="UP001610432">
    <property type="component" value="Unassembled WGS sequence"/>
</dbReference>
<keyword evidence="2" id="KW-0732">Signal</keyword>
<comment type="caution">
    <text evidence="3">The sequence shown here is derived from an EMBL/GenBank/DDBJ whole genome shotgun (WGS) entry which is preliminary data.</text>
</comment>
<reference evidence="3 4" key="1">
    <citation type="submission" date="2024-07" db="EMBL/GenBank/DDBJ databases">
        <title>Section-level genome sequencing and comparative genomics of Aspergillus sections Usti and Cavernicolus.</title>
        <authorList>
            <consortium name="Lawrence Berkeley National Laboratory"/>
            <person name="Nybo J.L."/>
            <person name="Vesth T.C."/>
            <person name="Theobald S."/>
            <person name="Frisvad J.C."/>
            <person name="Larsen T.O."/>
            <person name="Kjaerboelling I."/>
            <person name="Rothschild-Mancinelli K."/>
            <person name="Lyhne E.K."/>
            <person name="Kogle M.E."/>
            <person name="Barry K."/>
            <person name="Clum A."/>
            <person name="Na H."/>
            <person name="Ledsgaard L."/>
            <person name="Lin J."/>
            <person name="Lipzen A."/>
            <person name="Kuo A."/>
            <person name="Riley R."/>
            <person name="Mondo S."/>
            <person name="Labutti K."/>
            <person name="Haridas S."/>
            <person name="Pangalinan J."/>
            <person name="Salamov A.A."/>
            <person name="Simmons B.A."/>
            <person name="Magnuson J.K."/>
            <person name="Chen J."/>
            <person name="Drula E."/>
            <person name="Henrissat B."/>
            <person name="Wiebenga A."/>
            <person name="Lubbers R.J."/>
            <person name="Gomes A.C."/>
            <person name="Macurrencykelacurrency M.R."/>
            <person name="Stajich J."/>
            <person name="Grigoriev I.V."/>
            <person name="Mortensen U.H."/>
            <person name="De Vries R.P."/>
            <person name="Baker S.E."/>
            <person name="Andersen M.R."/>
        </authorList>
    </citation>
    <scope>NUCLEOTIDE SEQUENCE [LARGE SCALE GENOMIC DNA]</scope>
    <source>
        <strain evidence="3 4">CBS 449.75</strain>
    </source>
</reference>
<gene>
    <name evidence="3" type="ORF">BJX67DRAFT_46828</name>
</gene>
<feature type="compositionally biased region" description="Low complexity" evidence="1">
    <location>
        <begin position="74"/>
        <end position="94"/>
    </location>
</feature>
<proteinExistence type="predicted"/>
<dbReference type="EMBL" id="JBFXLQ010000013">
    <property type="protein sequence ID" value="KAL2868637.1"/>
    <property type="molecule type" value="Genomic_DNA"/>
</dbReference>